<dbReference type="Gene3D" id="1.10.287.1700">
    <property type="match status" value="1"/>
</dbReference>
<dbReference type="GO" id="GO:0005886">
    <property type="term" value="C:plasma membrane"/>
    <property type="evidence" value="ECO:0007669"/>
    <property type="project" value="UniProtKB-SubCell"/>
</dbReference>
<keyword evidence="6" id="KW-0145">Chemotaxis</keyword>
<evidence type="ECO:0000256" key="5">
    <source>
        <dbReference type="ARBA" id="ARBA00022475"/>
    </source>
</evidence>
<keyword evidence="8" id="KW-0653">Protein transport</keyword>
<protein>
    <recommendedName>
        <fullName evidence="3">Flagellar FliJ protein</fullName>
    </recommendedName>
</protein>
<dbReference type="InterPro" id="IPR012823">
    <property type="entry name" value="Flagell_FliJ"/>
</dbReference>
<evidence type="ECO:0000256" key="10">
    <source>
        <dbReference type="ARBA" id="ARBA00023225"/>
    </source>
</evidence>
<organism evidence="11 12">
    <name type="scientific">Candidatus Magnetobacterium bavaricum</name>
    <dbReference type="NCBI Taxonomy" id="29290"/>
    <lineage>
        <taxon>Bacteria</taxon>
        <taxon>Pseudomonadati</taxon>
        <taxon>Nitrospirota</taxon>
        <taxon>Thermodesulfovibrionia</taxon>
        <taxon>Thermodesulfovibrionales</taxon>
        <taxon>Candidatus Magnetobacteriaceae</taxon>
        <taxon>Candidatus Magnetobacterium</taxon>
    </lineage>
</organism>
<keyword evidence="4" id="KW-0813">Transport</keyword>
<accession>A0A0F3H426</accession>
<reference evidence="11 12" key="1">
    <citation type="submission" date="2015-02" db="EMBL/GenBank/DDBJ databases">
        <title>Single-cell genomics of uncultivated deep-branching MTB reveals a conserved set of magnetosome genes.</title>
        <authorList>
            <person name="Kolinko S."/>
            <person name="Richter M."/>
            <person name="Glockner F.O."/>
            <person name="Brachmann A."/>
            <person name="Schuler D."/>
        </authorList>
    </citation>
    <scope>NUCLEOTIDE SEQUENCE [LARGE SCALE GENOMIC DNA]</scope>
    <source>
        <strain evidence="11">TM-1</strain>
    </source>
</reference>
<dbReference type="InterPro" id="IPR053716">
    <property type="entry name" value="Flag_assembly_chemotaxis_eff"/>
</dbReference>
<name>A0A0F3H426_9BACT</name>
<evidence type="ECO:0000256" key="9">
    <source>
        <dbReference type="ARBA" id="ARBA00023136"/>
    </source>
</evidence>
<keyword evidence="10" id="KW-1006">Bacterial flagellum protein export</keyword>
<evidence type="ECO:0000256" key="1">
    <source>
        <dbReference type="ARBA" id="ARBA00004413"/>
    </source>
</evidence>
<evidence type="ECO:0000256" key="2">
    <source>
        <dbReference type="ARBA" id="ARBA00010004"/>
    </source>
</evidence>
<dbReference type="EMBL" id="LACI01000041">
    <property type="protein sequence ID" value="KJU87713.1"/>
    <property type="molecule type" value="Genomic_DNA"/>
</dbReference>
<dbReference type="GO" id="GO:0044781">
    <property type="term" value="P:bacterial-type flagellum organization"/>
    <property type="evidence" value="ECO:0007669"/>
    <property type="project" value="UniProtKB-KW"/>
</dbReference>
<evidence type="ECO:0000256" key="6">
    <source>
        <dbReference type="ARBA" id="ARBA00022500"/>
    </source>
</evidence>
<keyword evidence="11" id="KW-0282">Flagellum</keyword>
<comment type="subcellular location">
    <subcellularLocation>
        <location evidence="1">Cell membrane</location>
        <topology evidence="1">Peripheral membrane protein</topology>
        <orientation evidence="1">Cytoplasmic side</orientation>
    </subcellularLocation>
</comment>
<evidence type="ECO:0000256" key="7">
    <source>
        <dbReference type="ARBA" id="ARBA00022795"/>
    </source>
</evidence>
<evidence type="ECO:0000256" key="4">
    <source>
        <dbReference type="ARBA" id="ARBA00022448"/>
    </source>
</evidence>
<keyword evidence="11" id="KW-0966">Cell projection</keyword>
<keyword evidence="9" id="KW-0472">Membrane</keyword>
<keyword evidence="7" id="KW-1005">Bacterial flagellum biogenesis</keyword>
<keyword evidence="5" id="KW-1003">Cell membrane</keyword>
<sequence>MANIKTLERLQQIRKYKKEEIEAEFKKILINLMQQEDVLQTLSLSLTKLTLQMNEKQTRGFSNVYELSLFYDYMETLNKSIRKQQEMLYQLTALFQEKKAELLEAYKEVKVIEKLKDKVIFDNNKRAAWQEQKELDYVYLSRLPRE</sequence>
<keyword evidence="11" id="KW-0969">Cilium</keyword>
<dbReference type="GO" id="GO:0006935">
    <property type="term" value="P:chemotaxis"/>
    <property type="evidence" value="ECO:0007669"/>
    <property type="project" value="UniProtKB-KW"/>
</dbReference>
<evidence type="ECO:0000256" key="3">
    <source>
        <dbReference type="ARBA" id="ARBA00020392"/>
    </source>
</evidence>
<evidence type="ECO:0000256" key="8">
    <source>
        <dbReference type="ARBA" id="ARBA00022927"/>
    </source>
</evidence>
<proteinExistence type="inferred from homology"/>
<keyword evidence="12" id="KW-1185">Reference proteome</keyword>
<dbReference type="GO" id="GO:0009288">
    <property type="term" value="C:bacterial-type flagellum"/>
    <property type="evidence" value="ECO:0007669"/>
    <property type="project" value="InterPro"/>
</dbReference>
<dbReference type="Pfam" id="PF02050">
    <property type="entry name" value="FliJ"/>
    <property type="match status" value="1"/>
</dbReference>
<comment type="caution">
    <text evidence="11">The sequence shown here is derived from an EMBL/GenBank/DDBJ whole genome shotgun (WGS) entry which is preliminary data.</text>
</comment>
<dbReference type="AlphaFoldDB" id="A0A0F3H426"/>
<comment type="similarity">
    <text evidence="2">Belongs to the FliJ family.</text>
</comment>
<gene>
    <name evidence="11" type="ORF">MBAV_000086</name>
</gene>
<dbReference type="NCBIfam" id="TIGR02473">
    <property type="entry name" value="flagell_FliJ"/>
    <property type="match status" value="1"/>
</dbReference>
<dbReference type="Proteomes" id="UP000033423">
    <property type="component" value="Unassembled WGS sequence"/>
</dbReference>
<dbReference type="GO" id="GO:0071973">
    <property type="term" value="P:bacterial-type flagellum-dependent cell motility"/>
    <property type="evidence" value="ECO:0007669"/>
    <property type="project" value="InterPro"/>
</dbReference>
<evidence type="ECO:0000313" key="12">
    <source>
        <dbReference type="Proteomes" id="UP000033423"/>
    </source>
</evidence>
<dbReference type="GO" id="GO:0015031">
    <property type="term" value="P:protein transport"/>
    <property type="evidence" value="ECO:0007669"/>
    <property type="project" value="UniProtKB-KW"/>
</dbReference>
<evidence type="ECO:0000313" key="11">
    <source>
        <dbReference type="EMBL" id="KJU87713.1"/>
    </source>
</evidence>